<keyword evidence="3" id="KW-1185">Reference proteome</keyword>
<accession>A0A9P4H2W7</accession>
<evidence type="ECO:0000256" key="1">
    <source>
        <dbReference type="SAM" id="MobiDB-lite"/>
    </source>
</evidence>
<dbReference type="EMBL" id="ML978258">
    <property type="protein sequence ID" value="KAF2025731.1"/>
    <property type="molecule type" value="Genomic_DNA"/>
</dbReference>
<comment type="caution">
    <text evidence="2">The sequence shown here is derived from an EMBL/GenBank/DDBJ whole genome shotgun (WGS) entry which is preliminary data.</text>
</comment>
<reference evidence="2" key="1">
    <citation type="journal article" date="2020" name="Stud. Mycol.">
        <title>101 Dothideomycetes genomes: a test case for predicting lifestyles and emergence of pathogens.</title>
        <authorList>
            <person name="Haridas S."/>
            <person name="Albert R."/>
            <person name="Binder M."/>
            <person name="Bloem J."/>
            <person name="Labutti K."/>
            <person name="Salamov A."/>
            <person name="Andreopoulos B."/>
            <person name="Baker S."/>
            <person name="Barry K."/>
            <person name="Bills G."/>
            <person name="Bluhm B."/>
            <person name="Cannon C."/>
            <person name="Castanera R."/>
            <person name="Culley D."/>
            <person name="Daum C."/>
            <person name="Ezra D."/>
            <person name="Gonzalez J."/>
            <person name="Henrissat B."/>
            <person name="Kuo A."/>
            <person name="Liang C."/>
            <person name="Lipzen A."/>
            <person name="Lutzoni F."/>
            <person name="Magnuson J."/>
            <person name="Mondo S."/>
            <person name="Nolan M."/>
            <person name="Ohm R."/>
            <person name="Pangilinan J."/>
            <person name="Park H.-J."/>
            <person name="Ramirez L."/>
            <person name="Alfaro M."/>
            <person name="Sun H."/>
            <person name="Tritt A."/>
            <person name="Yoshinaga Y."/>
            <person name="Zwiers L.-H."/>
            <person name="Turgeon B."/>
            <person name="Goodwin S."/>
            <person name="Spatafora J."/>
            <person name="Crous P."/>
            <person name="Grigoriev I."/>
        </authorList>
    </citation>
    <scope>NUCLEOTIDE SEQUENCE</scope>
    <source>
        <strain evidence="2">CBS 110217</strain>
    </source>
</reference>
<dbReference type="AlphaFoldDB" id="A0A9P4H2W7"/>
<evidence type="ECO:0000313" key="3">
    <source>
        <dbReference type="Proteomes" id="UP000799777"/>
    </source>
</evidence>
<dbReference type="OrthoDB" id="5411773at2759"/>
<protein>
    <submittedName>
        <fullName evidence="2">Uncharacterized protein</fullName>
    </submittedName>
</protein>
<gene>
    <name evidence="2" type="ORF">EK21DRAFT_75719</name>
</gene>
<dbReference type="Proteomes" id="UP000799777">
    <property type="component" value="Unassembled WGS sequence"/>
</dbReference>
<evidence type="ECO:0000313" key="2">
    <source>
        <dbReference type="EMBL" id="KAF2025731.1"/>
    </source>
</evidence>
<feature type="compositionally biased region" description="Acidic residues" evidence="1">
    <location>
        <begin position="314"/>
        <end position="329"/>
    </location>
</feature>
<feature type="region of interest" description="Disordered" evidence="1">
    <location>
        <begin position="312"/>
        <end position="336"/>
    </location>
</feature>
<name>A0A9P4H2W7_9PLEO</name>
<organism evidence="2 3">
    <name type="scientific">Setomelanomma holmii</name>
    <dbReference type="NCBI Taxonomy" id="210430"/>
    <lineage>
        <taxon>Eukaryota</taxon>
        <taxon>Fungi</taxon>
        <taxon>Dikarya</taxon>
        <taxon>Ascomycota</taxon>
        <taxon>Pezizomycotina</taxon>
        <taxon>Dothideomycetes</taxon>
        <taxon>Pleosporomycetidae</taxon>
        <taxon>Pleosporales</taxon>
        <taxon>Pleosporineae</taxon>
        <taxon>Phaeosphaeriaceae</taxon>
        <taxon>Setomelanomma</taxon>
    </lineage>
</organism>
<sequence length="353" mass="39545">MASQFFDDSYECDQDDEIALDLKGRKHVDRNGDEIYQLSGILTSHMTFQVPGQACADAFRTFISGLLDPGVITDEYSRVTPLAEVANDDLPSLQARLLQGSEHEGAPSRGLPPAVSFIGRDNSLYNQCGMIKAPPIPQRATASNDRLLVARHVASITDLLDAKHVVVLRAKSAKECQFQACRTPTTEQNHPHGVVTLEPFIHWGTLTPALDVLLCHGRMLSFRRNGEMCKDPLWTQAIRRFTPASPPTYCCECLDTLTDRRTMVLADAIRSRSCTFTAVNDKAPRFSYNWDIQLDEEGIRYDRGMRFVSRFSSDDEEEEDDLSSSEDDNMVVSGSSYRDIGRTRGRGYSRGFF</sequence>
<proteinExistence type="predicted"/>